<evidence type="ECO:0000256" key="1">
    <source>
        <dbReference type="SAM" id="MobiDB-lite"/>
    </source>
</evidence>
<feature type="region of interest" description="Disordered" evidence="1">
    <location>
        <begin position="526"/>
        <end position="545"/>
    </location>
</feature>
<protein>
    <submittedName>
        <fullName evidence="2">Uncharacterized protein</fullName>
    </submittedName>
</protein>
<name>A0A5C5WFZ0_9PLAN</name>
<proteinExistence type="predicted"/>
<dbReference type="EMBL" id="SIHI01000019">
    <property type="protein sequence ID" value="TWT49009.1"/>
    <property type="molecule type" value="Genomic_DNA"/>
</dbReference>
<organism evidence="2 3">
    <name type="scientific">Thalassoglobus neptunius</name>
    <dbReference type="NCBI Taxonomy" id="1938619"/>
    <lineage>
        <taxon>Bacteria</taxon>
        <taxon>Pseudomonadati</taxon>
        <taxon>Planctomycetota</taxon>
        <taxon>Planctomycetia</taxon>
        <taxon>Planctomycetales</taxon>
        <taxon>Planctomycetaceae</taxon>
        <taxon>Thalassoglobus</taxon>
    </lineage>
</organism>
<dbReference type="RefSeq" id="WP_146511343.1">
    <property type="nucleotide sequence ID" value="NZ_SIHI01000019.1"/>
</dbReference>
<comment type="caution">
    <text evidence="2">The sequence shown here is derived from an EMBL/GenBank/DDBJ whole genome shotgun (WGS) entry which is preliminary data.</text>
</comment>
<accession>A0A5C5WFZ0</accession>
<evidence type="ECO:0000313" key="3">
    <source>
        <dbReference type="Proteomes" id="UP000317243"/>
    </source>
</evidence>
<dbReference type="AlphaFoldDB" id="A0A5C5WFZ0"/>
<dbReference type="Proteomes" id="UP000317243">
    <property type="component" value="Unassembled WGS sequence"/>
</dbReference>
<reference evidence="2 3" key="1">
    <citation type="submission" date="2019-02" db="EMBL/GenBank/DDBJ databases">
        <title>Deep-cultivation of Planctomycetes and their phenomic and genomic characterization uncovers novel biology.</title>
        <authorList>
            <person name="Wiegand S."/>
            <person name="Jogler M."/>
            <person name="Boedeker C."/>
            <person name="Pinto D."/>
            <person name="Vollmers J."/>
            <person name="Rivas-Marin E."/>
            <person name="Kohn T."/>
            <person name="Peeters S.H."/>
            <person name="Heuer A."/>
            <person name="Rast P."/>
            <person name="Oberbeckmann S."/>
            <person name="Bunk B."/>
            <person name="Jeske O."/>
            <person name="Meyerdierks A."/>
            <person name="Storesund J.E."/>
            <person name="Kallscheuer N."/>
            <person name="Luecker S."/>
            <person name="Lage O.M."/>
            <person name="Pohl T."/>
            <person name="Merkel B.J."/>
            <person name="Hornburger P."/>
            <person name="Mueller R.-W."/>
            <person name="Bruemmer F."/>
            <person name="Labrenz M."/>
            <person name="Spormann A.M."/>
            <person name="Op Den Camp H."/>
            <person name="Overmann J."/>
            <person name="Amann R."/>
            <person name="Jetten M.S.M."/>
            <person name="Mascher T."/>
            <person name="Medema M.H."/>
            <person name="Devos D.P."/>
            <person name="Kaster A.-K."/>
            <person name="Ovreas L."/>
            <person name="Rohde M."/>
            <person name="Galperin M.Y."/>
            <person name="Jogler C."/>
        </authorList>
    </citation>
    <scope>NUCLEOTIDE SEQUENCE [LARGE SCALE GENOMIC DNA]</scope>
    <source>
        <strain evidence="2 3">KOR42</strain>
    </source>
</reference>
<evidence type="ECO:0000313" key="2">
    <source>
        <dbReference type="EMBL" id="TWT49009.1"/>
    </source>
</evidence>
<keyword evidence="3" id="KW-1185">Reference proteome</keyword>
<gene>
    <name evidence="2" type="ORF">KOR42_39250</name>
</gene>
<sequence>MPSAPRPDTNLARRAGILAVYLTDRDGSITDEDEQPHLSAELIRHGVGREVECRIAYNSASYRNRIGDESLDWPMESRVEVWMVRREQGRSGRIETTREFALFAGLITSHELAMTENQEHRYFVATVPDEWFGELIEGPLVYSYLDAAEVVHASDLEFNPKVDGLVVANMVAPGQARNPLSIPIWVDPESVRSQTAIDNYHGTPSAWTIRGAIRALCGIANSGEDNLANPSLENIDQATSNASEIKNISLPRGRRLDEYLSGLLPRYGVNWCVDFAVSEDESFQPRIRIYELGRGPVSNLRIGRFNSTTSFASFNVDQIQISADIRDVTTHLVVTGARREREVTVELYRGWPTSEDATVAVSSVDQRAGRKWIANEGGDYTDLRPEINDPIELFGEGPVPRRRVIEHCLTYLEGTEVRRPPVIEYSTDDGGNWSIVDGSDPENPGLGLRPSILPTEIGIWFTDEELPSELLETNPENLRLRITGTVRDDTALKFETLDGDNQSMLAGTVTRHIDASDQFYDRRRQSTGDAASVLTGEHDNRDDQSELEEYARTLLSQMDAMQLVARISIPWLATGYKIGDIVEKVEGREINLRRSWGVDGTGDRMQIVGLEYFNSNGQQRTELITQPFDI</sequence>